<dbReference type="EMBL" id="KQ998146">
    <property type="protein sequence ID" value="KZV43273.1"/>
    <property type="molecule type" value="Genomic_DNA"/>
</dbReference>
<evidence type="ECO:0000313" key="3">
    <source>
        <dbReference type="Proteomes" id="UP000250235"/>
    </source>
</evidence>
<dbReference type="Proteomes" id="UP000250235">
    <property type="component" value="Unassembled WGS sequence"/>
</dbReference>
<name>A0A2Z7CFJ1_9LAMI</name>
<keyword evidence="3" id="KW-1185">Reference proteome</keyword>
<gene>
    <name evidence="2" type="ORF">F511_37414</name>
</gene>
<evidence type="ECO:0000256" key="1">
    <source>
        <dbReference type="SAM" id="MobiDB-lite"/>
    </source>
</evidence>
<feature type="region of interest" description="Disordered" evidence="1">
    <location>
        <begin position="164"/>
        <end position="189"/>
    </location>
</feature>
<organism evidence="2 3">
    <name type="scientific">Dorcoceras hygrometricum</name>
    <dbReference type="NCBI Taxonomy" id="472368"/>
    <lineage>
        <taxon>Eukaryota</taxon>
        <taxon>Viridiplantae</taxon>
        <taxon>Streptophyta</taxon>
        <taxon>Embryophyta</taxon>
        <taxon>Tracheophyta</taxon>
        <taxon>Spermatophyta</taxon>
        <taxon>Magnoliopsida</taxon>
        <taxon>eudicotyledons</taxon>
        <taxon>Gunneridae</taxon>
        <taxon>Pentapetalae</taxon>
        <taxon>asterids</taxon>
        <taxon>lamiids</taxon>
        <taxon>Lamiales</taxon>
        <taxon>Gesneriaceae</taxon>
        <taxon>Didymocarpoideae</taxon>
        <taxon>Trichosporeae</taxon>
        <taxon>Loxocarpinae</taxon>
        <taxon>Dorcoceras</taxon>
    </lineage>
</organism>
<accession>A0A2Z7CFJ1</accession>
<reference evidence="2 3" key="1">
    <citation type="journal article" date="2015" name="Proc. Natl. Acad. Sci. U.S.A.">
        <title>The resurrection genome of Boea hygrometrica: A blueprint for survival of dehydration.</title>
        <authorList>
            <person name="Xiao L."/>
            <person name="Yang G."/>
            <person name="Zhang L."/>
            <person name="Yang X."/>
            <person name="Zhao S."/>
            <person name="Ji Z."/>
            <person name="Zhou Q."/>
            <person name="Hu M."/>
            <person name="Wang Y."/>
            <person name="Chen M."/>
            <person name="Xu Y."/>
            <person name="Jin H."/>
            <person name="Xiao X."/>
            <person name="Hu G."/>
            <person name="Bao F."/>
            <person name="Hu Y."/>
            <person name="Wan P."/>
            <person name="Li L."/>
            <person name="Deng X."/>
            <person name="Kuang T."/>
            <person name="Xiang C."/>
            <person name="Zhu J.K."/>
            <person name="Oliver M.J."/>
            <person name="He Y."/>
        </authorList>
    </citation>
    <scope>NUCLEOTIDE SEQUENCE [LARGE SCALE GENOMIC DNA]</scope>
    <source>
        <strain evidence="3">cv. XS01</strain>
    </source>
</reference>
<protein>
    <submittedName>
        <fullName evidence="2">Uncharacterized protein</fullName>
    </submittedName>
</protein>
<proteinExistence type="predicted"/>
<evidence type="ECO:0000313" key="2">
    <source>
        <dbReference type="EMBL" id="KZV43273.1"/>
    </source>
</evidence>
<sequence length="189" mass="21445">MSYVSPYSFFRKVPREDLIYTSCTDPIQQPAAARTPRLHQPSAVTHLFYAYVRKATNTEFNIFVLGRDLILLATDPAKHCSHRLNAYQQLFYSRLRQLLNTASSNRYDDVTVAHLASSTATSTTVLHVDSNFNNPSMHLRLIRTNEWTVLHQVIGNHINKLEGARSASREAPPILKSGRVMGNGEQEYK</sequence>
<dbReference type="AlphaFoldDB" id="A0A2Z7CFJ1"/>